<dbReference type="OrthoDB" id="272162at2759"/>
<evidence type="ECO:0000256" key="4">
    <source>
        <dbReference type="ARBA" id="ARBA00022843"/>
    </source>
</evidence>
<evidence type="ECO:0000259" key="8">
    <source>
        <dbReference type="Pfam" id="PF20637"/>
    </source>
</evidence>
<evidence type="ECO:0000259" key="7">
    <source>
        <dbReference type="Pfam" id="PF04106"/>
    </source>
</evidence>
<dbReference type="Gene3D" id="3.10.20.620">
    <property type="match status" value="1"/>
</dbReference>
<keyword evidence="3 6" id="KW-1017">Isopeptide bond</keyword>
<reference evidence="10 11" key="1">
    <citation type="submission" date="2019-07" db="EMBL/GenBank/DDBJ databases">
        <title>Finished genome of Venturia effusa.</title>
        <authorList>
            <person name="Young C.A."/>
            <person name="Cox M.P."/>
            <person name="Ganley A.R.D."/>
            <person name="David W.J."/>
        </authorList>
    </citation>
    <scope>NUCLEOTIDE SEQUENCE [LARGE SCALE GENOMIC DNA]</scope>
    <source>
        <strain evidence="11">albino</strain>
    </source>
</reference>
<keyword evidence="5 6" id="KW-0072">Autophagy</keyword>
<dbReference type="GO" id="GO:0034045">
    <property type="term" value="C:phagophore assembly site membrane"/>
    <property type="evidence" value="ECO:0007669"/>
    <property type="project" value="UniProtKB-SubCell"/>
</dbReference>
<dbReference type="STRING" id="50376.A0A517LB65"/>
<dbReference type="InterPro" id="IPR048940">
    <property type="entry name" value="ATG5_HBR"/>
</dbReference>
<proteinExistence type="inferred from homology"/>
<gene>
    <name evidence="10" type="ORF">FKW77_007486</name>
</gene>
<comment type="subcellular location">
    <subcellularLocation>
        <location evidence="1 6">Preautophagosomal structure membrane</location>
        <topology evidence="1 6">Peripheral membrane protein</topology>
    </subcellularLocation>
</comment>
<name>A0A517LB65_9PEZI</name>
<dbReference type="PANTHER" id="PTHR13040:SF2">
    <property type="entry name" value="AUTOPHAGY PROTEIN 5"/>
    <property type="match status" value="1"/>
</dbReference>
<dbReference type="InterPro" id="IPR048318">
    <property type="entry name" value="ATG5_UblB"/>
</dbReference>
<evidence type="ECO:0000313" key="11">
    <source>
        <dbReference type="Proteomes" id="UP000316270"/>
    </source>
</evidence>
<dbReference type="GO" id="GO:0061908">
    <property type="term" value="C:phagophore"/>
    <property type="evidence" value="ECO:0007669"/>
    <property type="project" value="TreeGrafter"/>
</dbReference>
<evidence type="ECO:0000256" key="5">
    <source>
        <dbReference type="ARBA" id="ARBA00023006"/>
    </source>
</evidence>
<feature type="domain" description="Autophagy protein ATG5 alpha-helical bundle region" evidence="8">
    <location>
        <begin position="152"/>
        <end position="208"/>
    </location>
</feature>
<dbReference type="Pfam" id="PF04106">
    <property type="entry name" value="ATG5_UblB"/>
    <property type="match status" value="1"/>
</dbReference>
<accession>A0A517LB65</accession>
<evidence type="ECO:0000313" key="10">
    <source>
        <dbReference type="EMBL" id="QDS72874.1"/>
    </source>
</evidence>
<dbReference type="InterPro" id="IPR042527">
    <property type="entry name" value="Atg5_UblA_dom_sf"/>
</dbReference>
<dbReference type="Pfam" id="PF20638">
    <property type="entry name" value="ATG5_UblA"/>
    <property type="match status" value="1"/>
</dbReference>
<dbReference type="Gene3D" id="3.10.20.90">
    <property type="entry name" value="Phosphatidylinositol 3-kinase Catalytic Subunit, Chain A, domain 1"/>
    <property type="match status" value="1"/>
</dbReference>
<feature type="domain" description="Autophagy protein ATG5 UblA" evidence="9">
    <location>
        <begin position="13"/>
        <end position="136"/>
    </location>
</feature>
<organism evidence="10 11">
    <name type="scientific">Venturia effusa</name>
    <dbReference type="NCBI Taxonomy" id="50376"/>
    <lineage>
        <taxon>Eukaryota</taxon>
        <taxon>Fungi</taxon>
        <taxon>Dikarya</taxon>
        <taxon>Ascomycota</taxon>
        <taxon>Pezizomycotina</taxon>
        <taxon>Dothideomycetes</taxon>
        <taxon>Pleosporomycetidae</taxon>
        <taxon>Venturiales</taxon>
        <taxon>Venturiaceae</taxon>
        <taxon>Venturia</taxon>
    </lineage>
</organism>
<keyword evidence="6" id="KW-0472">Membrane</keyword>
<dbReference type="GO" id="GO:0019776">
    <property type="term" value="F:Atg8-family ligase activity"/>
    <property type="evidence" value="ECO:0007669"/>
    <property type="project" value="TreeGrafter"/>
</dbReference>
<dbReference type="EMBL" id="CP042192">
    <property type="protein sequence ID" value="QDS72874.1"/>
    <property type="molecule type" value="Genomic_DNA"/>
</dbReference>
<dbReference type="GO" id="GO:0006995">
    <property type="term" value="P:cellular response to nitrogen starvation"/>
    <property type="evidence" value="ECO:0007669"/>
    <property type="project" value="TreeGrafter"/>
</dbReference>
<dbReference type="Pfam" id="PF20637">
    <property type="entry name" value="ATG5_HBR"/>
    <property type="match status" value="1"/>
</dbReference>
<dbReference type="InterPro" id="IPR042526">
    <property type="entry name" value="Atg5_HR"/>
</dbReference>
<dbReference type="InterPro" id="IPR048939">
    <property type="entry name" value="ATG5_UblA"/>
</dbReference>
<evidence type="ECO:0000256" key="2">
    <source>
        <dbReference type="ARBA" id="ARBA00006910"/>
    </source>
</evidence>
<evidence type="ECO:0000256" key="3">
    <source>
        <dbReference type="ARBA" id="ARBA00022499"/>
    </source>
</evidence>
<comment type="subunit">
    <text evidence="6">Conjugated with ATG12.</text>
</comment>
<feature type="domain" description="Autophagy protein ATG5 UblB" evidence="7">
    <location>
        <begin position="216"/>
        <end position="309"/>
    </location>
</feature>
<dbReference type="PANTHER" id="PTHR13040">
    <property type="entry name" value="AUTOPHAGY PROTEIN 5"/>
    <property type="match status" value="1"/>
</dbReference>
<evidence type="ECO:0000256" key="6">
    <source>
        <dbReference type="RuleBase" id="RU361202"/>
    </source>
</evidence>
<evidence type="ECO:0000256" key="1">
    <source>
        <dbReference type="ARBA" id="ARBA00004623"/>
    </source>
</evidence>
<dbReference type="GO" id="GO:0034274">
    <property type="term" value="C:Atg12-Atg5-Atg16 complex"/>
    <property type="evidence" value="ECO:0007669"/>
    <property type="project" value="TreeGrafter"/>
</dbReference>
<keyword evidence="4 6" id="KW-0832">Ubl conjugation</keyword>
<sequence length="312" mass="34911">MTTKDLRPLQAKVWEGCVPLEIRLASNECKTYDESDAFLVLVPRQSYIPLLLPRLHGFFHDSLINEEVNFWNGWLSYQDVPMKWHLPIGLLYDLYSGASEQLRDTHDHKPDMSPYSSNEDAETTQGLRTWKLTLHFQDWPKEALAPLDSEGKVMQDAFTNSVKESSFVRHGSAKVVMALSKDDSTQLWDAVKKNDFPRFSVVNQKLLNHPGATLKHVPIKVYLPAASSNNDTAGHLRMVQCLVTPSISARQPQTLGTALNSMLPSLFPSRKNCIIALPVLQGSIVPLGVSIEALAEVAAYADGFLRITVVMR</sequence>
<dbReference type="Proteomes" id="UP000316270">
    <property type="component" value="Chromosome 8"/>
</dbReference>
<protein>
    <recommendedName>
        <fullName evidence="6">Autophagy protein 5</fullName>
    </recommendedName>
</protein>
<dbReference type="Gene3D" id="1.10.246.190">
    <property type="entry name" value="Autophagy protein Apg5, helix rich domain"/>
    <property type="match status" value="1"/>
</dbReference>
<keyword evidence="11" id="KW-1185">Reference proteome</keyword>
<comment type="similarity">
    <text evidence="2 6">Belongs to the ATG5 family.</text>
</comment>
<keyword evidence="6" id="KW-0813">Transport</keyword>
<dbReference type="AlphaFoldDB" id="A0A517LB65"/>
<dbReference type="GO" id="GO:0000422">
    <property type="term" value="P:autophagy of mitochondrion"/>
    <property type="evidence" value="ECO:0007669"/>
    <property type="project" value="TreeGrafter"/>
</dbReference>
<dbReference type="GO" id="GO:0034727">
    <property type="term" value="P:piecemeal microautophagy of the nucleus"/>
    <property type="evidence" value="ECO:0007669"/>
    <property type="project" value="TreeGrafter"/>
</dbReference>
<dbReference type="GO" id="GO:0005776">
    <property type="term" value="C:autophagosome"/>
    <property type="evidence" value="ECO:0007669"/>
    <property type="project" value="TreeGrafter"/>
</dbReference>
<comment type="function">
    <text evidence="6">Involved in cytoplasm to vacuole transport (Cvt) and autophagic vesicle formation.</text>
</comment>
<evidence type="ECO:0000259" key="9">
    <source>
        <dbReference type="Pfam" id="PF20638"/>
    </source>
</evidence>
<dbReference type="GO" id="GO:0044233">
    <property type="term" value="C:mitochondria-associated endoplasmic reticulum membrane contact site"/>
    <property type="evidence" value="ECO:0007669"/>
    <property type="project" value="TreeGrafter"/>
</dbReference>
<dbReference type="InterPro" id="IPR007239">
    <property type="entry name" value="Atg5"/>
</dbReference>